<gene>
    <name evidence="2" type="ORF">H735_21805</name>
</gene>
<dbReference type="PATRIC" id="fig|1229493.5.peg.3764"/>
<proteinExistence type="predicted"/>
<feature type="transmembrane region" description="Helical" evidence="1">
    <location>
        <begin position="12"/>
        <end position="39"/>
    </location>
</feature>
<dbReference type="EMBL" id="JPRD01000044">
    <property type="protein sequence ID" value="KIF50942.1"/>
    <property type="molecule type" value="Genomic_DNA"/>
</dbReference>
<name>A0A0C1W3G1_9VIBR</name>
<sequence>MNTSLAYLKALFIFIFILLAGAAVLLSPLGVLLVAGSLLSLPFRKIRPYILNVWESVDQTVNAVGFGNMDHTISGRIGRAAMKGSKVALIMEKVVNALFWFDPNHCRRAIEHDEHEQCYSFK</sequence>
<dbReference type="Proteomes" id="UP000031586">
    <property type="component" value="Unassembled WGS sequence"/>
</dbReference>
<evidence type="ECO:0000313" key="2">
    <source>
        <dbReference type="EMBL" id="KIF50942.1"/>
    </source>
</evidence>
<dbReference type="RefSeq" id="WP_014980820.1">
    <property type="nucleotide sequence ID" value="NZ_BAOH01000018.1"/>
</dbReference>
<comment type="caution">
    <text evidence="2">The sequence shown here is derived from an EMBL/GenBank/DDBJ whole genome shotgun (WGS) entry which is preliminary data.</text>
</comment>
<evidence type="ECO:0000256" key="1">
    <source>
        <dbReference type="SAM" id="Phobius"/>
    </source>
</evidence>
<keyword evidence="1" id="KW-0812">Transmembrane</keyword>
<evidence type="ECO:0000313" key="3">
    <source>
        <dbReference type="Proteomes" id="UP000031586"/>
    </source>
</evidence>
<keyword evidence="1" id="KW-0472">Membrane</keyword>
<accession>A0A0C1W3G1</accession>
<protein>
    <submittedName>
        <fullName evidence="2">Uncharacterized protein</fullName>
    </submittedName>
</protein>
<organism evidence="2 3">
    <name type="scientific">Vibrio owensii CAIM 1854 = LMG 25443</name>
    <dbReference type="NCBI Taxonomy" id="1229493"/>
    <lineage>
        <taxon>Bacteria</taxon>
        <taxon>Pseudomonadati</taxon>
        <taxon>Pseudomonadota</taxon>
        <taxon>Gammaproteobacteria</taxon>
        <taxon>Vibrionales</taxon>
        <taxon>Vibrionaceae</taxon>
        <taxon>Vibrio</taxon>
    </lineage>
</organism>
<dbReference type="AlphaFoldDB" id="A0A0C1W3G1"/>
<keyword evidence="1" id="KW-1133">Transmembrane helix</keyword>
<reference evidence="2 3" key="1">
    <citation type="submission" date="2014-07" db="EMBL/GenBank/DDBJ databases">
        <title>Unique and conserved regions in Vibrio harveyi and related species in comparison with the shrimp pathogen Vibrio harveyi CAIM 1792.</title>
        <authorList>
            <person name="Espinoza-Valles I."/>
            <person name="Vora G."/>
            <person name="Leekitcharoenphon P."/>
            <person name="Ussery D."/>
            <person name="Hoj L."/>
            <person name="Gomez-Gil B."/>
        </authorList>
    </citation>
    <scope>NUCLEOTIDE SEQUENCE [LARGE SCALE GENOMIC DNA]</scope>
    <source>
        <strain evidence="3">CAIM 1854 / LMG 25443</strain>
    </source>
</reference>